<comment type="cofactor">
    <cofactor evidence="1">
        <name>Mn(2+)</name>
        <dbReference type="ChEBI" id="CHEBI:29035"/>
    </cofactor>
</comment>
<dbReference type="Gene3D" id="3.90.79.10">
    <property type="entry name" value="Nucleoside Triphosphate Pyrophosphohydrolase"/>
    <property type="match status" value="1"/>
</dbReference>
<dbReference type="InterPro" id="IPR020084">
    <property type="entry name" value="NUDIX_hydrolase_CS"/>
</dbReference>
<dbReference type="PROSITE" id="PS51462">
    <property type="entry name" value="NUDIX"/>
    <property type="match status" value="1"/>
</dbReference>
<feature type="domain" description="Nudix hydrolase" evidence="5">
    <location>
        <begin position="6"/>
        <end position="150"/>
    </location>
</feature>
<dbReference type="GO" id="GO:0006753">
    <property type="term" value="P:nucleoside phosphate metabolic process"/>
    <property type="evidence" value="ECO:0007669"/>
    <property type="project" value="TreeGrafter"/>
</dbReference>
<dbReference type="InterPro" id="IPR022927">
    <property type="entry name" value="RppH"/>
</dbReference>
<dbReference type="GO" id="GO:0034432">
    <property type="term" value="F:bis(5'-adenosyl)-pentaphosphatase activity"/>
    <property type="evidence" value="ECO:0007669"/>
    <property type="project" value="TreeGrafter"/>
</dbReference>
<feature type="short sequence motif" description="Nudix box" evidence="4">
    <location>
        <begin position="40"/>
        <end position="61"/>
    </location>
</feature>
<dbReference type="EC" id="3.6.1.-" evidence="4"/>
<keyword evidence="7" id="KW-1185">Reference proteome</keyword>
<evidence type="ECO:0000256" key="4">
    <source>
        <dbReference type="HAMAP-Rule" id="MF_00298"/>
    </source>
</evidence>
<dbReference type="PANTHER" id="PTHR11839:SF22">
    <property type="entry name" value="NUDIX HYDROLASE 26, CHLOROPLASTIC"/>
    <property type="match status" value="1"/>
</dbReference>
<gene>
    <name evidence="4" type="primary">rppH</name>
    <name evidence="4" type="synonym">nudH</name>
    <name evidence="6" type="ORF">SAMN05192580_3387</name>
</gene>
<comment type="function">
    <text evidence="4">Accelerates the degradation of transcripts by removing pyrophosphate from the 5'-end of triphosphorylated RNA, leading to a more labile monophosphorylated state that can stimulate subsequent ribonuclease cleavage.</text>
</comment>
<dbReference type="InterPro" id="IPR020476">
    <property type="entry name" value="Nudix_hydrolase"/>
</dbReference>
<accession>A0A1I6M3I3</accession>
<proteinExistence type="inferred from homology"/>
<comment type="cofactor">
    <cofactor evidence="4">
        <name>a divalent metal cation</name>
        <dbReference type="ChEBI" id="CHEBI:60240"/>
    </cofactor>
</comment>
<organism evidence="6 7">
    <name type="scientific">Sphingomonas jatrophae</name>
    <dbReference type="NCBI Taxonomy" id="1166337"/>
    <lineage>
        <taxon>Bacteria</taxon>
        <taxon>Pseudomonadati</taxon>
        <taxon>Pseudomonadota</taxon>
        <taxon>Alphaproteobacteria</taxon>
        <taxon>Sphingomonadales</taxon>
        <taxon>Sphingomonadaceae</taxon>
        <taxon>Sphingomonas</taxon>
    </lineage>
</organism>
<keyword evidence="3 4" id="KW-0378">Hydrolase</keyword>
<dbReference type="GO" id="GO:0019693">
    <property type="term" value="P:ribose phosphate metabolic process"/>
    <property type="evidence" value="ECO:0007669"/>
    <property type="project" value="TreeGrafter"/>
</dbReference>
<evidence type="ECO:0000256" key="3">
    <source>
        <dbReference type="ARBA" id="ARBA00022801"/>
    </source>
</evidence>
<dbReference type="Pfam" id="PF00293">
    <property type="entry name" value="NUDIX"/>
    <property type="match status" value="1"/>
</dbReference>
<dbReference type="CDD" id="cd03671">
    <property type="entry name" value="NUDIX_Ap4A_hydrolase_plant_like"/>
    <property type="match status" value="1"/>
</dbReference>
<evidence type="ECO:0000313" key="6">
    <source>
        <dbReference type="EMBL" id="SFS10229.1"/>
    </source>
</evidence>
<dbReference type="HAMAP" id="MF_00298">
    <property type="entry name" value="Nudix_RppH"/>
    <property type="match status" value="1"/>
</dbReference>
<dbReference type="PANTHER" id="PTHR11839">
    <property type="entry name" value="UDP/ADP-SUGAR PYROPHOSPHATASE"/>
    <property type="match status" value="1"/>
</dbReference>
<dbReference type="GO" id="GO:0008893">
    <property type="term" value="F:guanosine-3',5'-bis(diphosphate) 3'-diphosphatase activity"/>
    <property type="evidence" value="ECO:0007669"/>
    <property type="project" value="TreeGrafter"/>
</dbReference>
<comment type="similarity">
    <text evidence="4">Belongs to the Nudix hydrolase family. RppH subfamily.</text>
</comment>
<dbReference type="NCBIfam" id="NF001936">
    <property type="entry name" value="PRK00714.1-3"/>
    <property type="match status" value="1"/>
</dbReference>
<evidence type="ECO:0000313" key="7">
    <source>
        <dbReference type="Proteomes" id="UP000198824"/>
    </source>
</evidence>
<protein>
    <recommendedName>
        <fullName evidence="4">RNA pyrophosphohydrolase</fullName>
        <ecNumber evidence="4">3.6.1.-</ecNumber>
    </recommendedName>
    <alternativeName>
        <fullName evidence="4">(Di)nucleoside polyphosphate hydrolase</fullName>
    </alternativeName>
</protein>
<sequence>MSKDLPYRPAVGIMLLNAENKVFVGQRLDTALEAWQMPQGGIDRGEDARTAALRELEEETGVLPDLVEIVAQAKRSLFYDLPEDLAGKVWGGKYRGQEQIWFLLRFLGRDEDVRIETAHPEFRAWRWASPAEVLDLIVPFKRALYAQILDEFAEQLGR</sequence>
<dbReference type="NCBIfam" id="NF001938">
    <property type="entry name" value="PRK00714.1-5"/>
    <property type="match status" value="1"/>
</dbReference>
<dbReference type="AlphaFoldDB" id="A0A1I6M3I3"/>
<dbReference type="InterPro" id="IPR000086">
    <property type="entry name" value="NUDIX_hydrolase_dom"/>
</dbReference>
<dbReference type="PRINTS" id="PR00502">
    <property type="entry name" value="NUDIXFAMILY"/>
</dbReference>
<dbReference type="RefSeq" id="WP_093316274.1">
    <property type="nucleotide sequence ID" value="NZ_FOZG01000003.1"/>
</dbReference>
<dbReference type="STRING" id="1166337.SAMN05192580_3387"/>
<name>A0A1I6M3I3_9SPHN</name>
<evidence type="ECO:0000256" key="2">
    <source>
        <dbReference type="ARBA" id="ARBA00001946"/>
    </source>
</evidence>
<evidence type="ECO:0000256" key="1">
    <source>
        <dbReference type="ARBA" id="ARBA00001936"/>
    </source>
</evidence>
<dbReference type="SUPFAM" id="SSF55811">
    <property type="entry name" value="Nudix"/>
    <property type="match status" value="1"/>
</dbReference>
<dbReference type="EMBL" id="FOZG01000003">
    <property type="protein sequence ID" value="SFS10229.1"/>
    <property type="molecule type" value="Genomic_DNA"/>
</dbReference>
<dbReference type="Proteomes" id="UP000198824">
    <property type="component" value="Unassembled WGS sequence"/>
</dbReference>
<evidence type="ECO:0000259" key="5">
    <source>
        <dbReference type="PROSITE" id="PS51462"/>
    </source>
</evidence>
<dbReference type="InterPro" id="IPR015797">
    <property type="entry name" value="NUDIX_hydrolase-like_dom_sf"/>
</dbReference>
<dbReference type="PROSITE" id="PS00893">
    <property type="entry name" value="NUDIX_BOX"/>
    <property type="match status" value="1"/>
</dbReference>
<dbReference type="OrthoDB" id="9816040at2"/>
<comment type="cofactor">
    <cofactor evidence="2">
        <name>Mg(2+)</name>
        <dbReference type="ChEBI" id="CHEBI:18420"/>
    </cofactor>
</comment>
<reference evidence="6 7" key="1">
    <citation type="submission" date="2016-10" db="EMBL/GenBank/DDBJ databases">
        <authorList>
            <person name="de Groot N.N."/>
        </authorList>
    </citation>
    <scope>NUCLEOTIDE SEQUENCE [LARGE SCALE GENOMIC DNA]</scope>
    <source>
        <strain evidence="6 7">S5-249</strain>
    </source>
</reference>